<reference evidence="8" key="1">
    <citation type="journal article" date="2021" name="PeerJ">
        <title>Extensive microbial diversity within the chicken gut microbiome revealed by metagenomics and culture.</title>
        <authorList>
            <person name="Gilroy R."/>
            <person name="Ravi A."/>
            <person name="Getino M."/>
            <person name="Pursley I."/>
            <person name="Horton D.L."/>
            <person name="Alikhan N.F."/>
            <person name="Baker D."/>
            <person name="Gharbi K."/>
            <person name="Hall N."/>
            <person name="Watson M."/>
            <person name="Adriaenssens E.M."/>
            <person name="Foster-Nyarko E."/>
            <person name="Jarju S."/>
            <person name="Secka A."/>
            <person name="Antonio M."/>
            <person name="Oren A."/>
            <person name="Chaudhuri R.R."/>
            <person name="La Ragione R."/>
            <person name="Hildebrand F."/>
            <person name="Pallen M.J."/>
        </authorList>
    </citation>
    <scope>NUCLEOTIDE SEQUENCE</scope>
    <source>
        <strain evidence="8">ChiHjej8B7-3636</strain>
    </source>
</reference>
<feature type="non-terminal residue" evidence="8">
    <location>
        <position position="1"/>
    </location>
</feature>
<dbReference type="Pfam" id="PF03572">
    <property type="entry name" value="Peptidase_S41"/>
    <property type="match status" value="1"/>
</dbReference>
<keyword evidence="5" id="KW-0378">Hydrolase</keyword>
<organism evidence="8 9">
    <name type="scientific">Candidatus Microbacterium stercoravium</name>
    <dbReference type="NCBI Taxonomy" id="2838697"/>
    <lineage>
        <taxon>Bacteria</taxon>
        <taxon>Bacillati</taxon>
        <taxon>Actinomycetota</taxon>
        <taxon>Actinomycetes</taxon>
        <taxon>Micrococcales</taxon>
        <taxon>Microbacteriaceae</taxon>
        <taxon>Microbacterium</taxon>
    </lineage>
</organism>
<name>A0A9D2H5U6_9MICO</name>
<dbReference type="Pfam" id="PF14685">
    <property type="entry name" value="PDZ_Tricorn"/>
    <property type="match status" value="1"/>
</dbReference>
<evidence type="ECO:0000256" key="4">
    <source>
        <dbReference type="ARBA" id="ARBA00022670"/>
    </source>
</evidence>
<evidence type="ECO:0000313" key="9">
    <source>
        <dbReference type="Proteomes" id="UP000824220"/>
    </source>
</evidence>
<dbReference type="CDD" id="cd07562">
    <property type="entry name" value="Peptidase_S41_TRI"/>
    <property type="match status" value="1"/>
</dbReference>
<gene>
    <name evidence="8" type="ORF">H9800_09765</name>
</gene>
<dbReference type="PANTHER" id="PTHR43253:SF1">
    <property type="entry name" value="TRICORN PROTEASE HOMOLOG 2-RELATED"/>
    <property type="match status" value="1"/>
</dbReference>
<evidence type="ECO:0000259" key="7">
    <source>
        <dbReference type="SMART" id="SM00245"/>
    </source>
</evidence>
<dbReference type="GO" id="GO:0006508">
    <property type="term" value="P:proteolysis"/>
    <property type="evidence" value="ECO:0007669"/>
    <property type="project" value="UniProtKB-KW"/>
</dbReference>
<dbReference type="InterPro" id="IPR036034">
    <property type="entry name" value="PDZ_sf"/>
</dbReference>
<dbReference type="InterPro" id="IPR012393">
    <property type="entry name" value="Tricorn_protease"/>
</dbReference>
<dbReference type="Gene3D" id="3.90.226.10">
    <property type="entry name" value="2-enoyl-CoA Hydratase, Chain A, domain 1"/>
    <property type="match status" value="1"/>
</dbReference>
<proteinExistence type="inferred from homology"/>
<sequence>RWREVVPLACTHDDLVDIMWEHVGELGTSHAYVMPASPLGDESRRIGFLGADLSPTVDGWRIERILPGESSDPGARSPLLAAGVGAAVGDVISEIDGAPVDPAFGPGVSLIGAADKPVEITLVRDGAERRTVVVPLADESDLRYQDWVRSRREYVARVSGGRLGYLHVPDMQSRGWAQLHRDLRTASAADGVIADVRYNRGGHTSQLVIERLASRVVAWAQARQLDEMIADPDRARRGPVVFVANEFSGSDGDIVNARAQALGIGPVVGARTWGGVVGIDGRFDLVDGTSVTQPRYAFWLEGKGWGVENHGVDPDIEVVHDPADLFSDADPQLDRAVEAALAALQQAPAATAPAMPDPKVR</sequence>
<evidence type="ECO:0000256" key="6">
    <source>
        <dbReference type="ARBA" id="ARBA00022825"/>
    </source>
</evidence>
<comment type="caution">
    <text evidence="8">The sequence shown here is derived from an EMBL/GenBank/DDBJ whole genome shotgun (WGS) entry which is preliminary data.</text>
</comment>
<evidence type="ECO:0000256" key="1">
    <source>
        <dbReference type="ARBA" id="ARBA00004496"/>
    </source>
</evidence>
<dbReference type="Gene3D" id="2.30.42.10">
    <property type="match status" value="1"/>
</dbReference>
<dbReference type="Gene3D" id="3.30.750.44">
    <property type="match status" value="1"/>
</dbReference>
<dbReference type="SUPFAM" id="SSF52096">
    <property type="entry name" value="ClpP/crotonase"/>
    <property type="match status" value="1"/>
</dbReference>
<comment type="subcellular location">
    <subcellularLocation>
        <location evidence="1">Cytoplasm</location>
    </subcellularLocation>
</comment>
<accession>A0A9D2H5U6</accession>
<reference evidence="8" key="2">
    <citation type="submission" date="2021-04" db="EMBL/GenBank/DDBJ databases">
        <authorList>
            <person name="Gilroy R."/>
        </authorList>
    </citation>
    <scope>NUCLEOTIDE SEQUENCE</scope>
    <source>
        <strain evidence="8">ChiHjej8B7-3636</strain>
    </source>
</reference>
<dbReference type="Proteomes" id="UP000824220">
    <property type="component" value="Unassembled WGS sequence"/>
</dbReference>
<keyword evidence="3" id="KW-0963">Cytoplasm</keyword>
<evidence type="ECO:0000256" key="3">
    <source>
        <dbReference type="ARBA" id="ARBA00022490"/>
    </source>
</evidence>
<feature type="domain" description="Tail specific protease" evidence="7">
    <location>
        <begin position="115"/>
        <end position="319"/>
    </location>
</feature>
<dbReference type="PANTHER" id="PTHR43253">
    <property type="entry name" value="TRICORN PROTEASE HOMOLOG 2-RELATED"/>
    <property type="match status" value="1"/>
</dbReference>
<dbReference type="SUPFAM" id="SSF50156">
    <property type="entry name" value="PDZ domain-like"/>
    <property type="match status" value="1"/>
</dbReference>
<protein>
    <submittedName>
        <fullName evidence="8">PDZ domain-containing protein</fullName>
    </submittedName>
</protein>
<dbReference type="InterPro" id="IPR005151">
    <property type="entry name" value="Tail-specific_protease"/>
</dbReference>
<evidence type="ECO:0000256" key="2">
    <source>
        <dbReference type="ARBA" id="ARBA00008524"/>
    </source>
</evidence>
<dbReference type="InterPro" id="IPR029045">
    <property type="entry name" value="ClpP/crotonase-like_dom_sf"/>
</dbReference>
<dbReference type="InterPro" id="IPR029414">
    <property type="entry name" value="Tricorn_PDZ"/>
</dbReference>
<dbReference type="GO" id="GO:0008236">
    <property type="term" value="F:serine-type peptidase activity"/>
    <property type="evidence" value="ECO:0007669"/>
    <property type="project" value="UniProtKB-KW"/>
</dbReference>
<dbReference type="AlphaFoldDB" id="A0A9D2H5U6"/>
<evidence type="ECO:0000313" key="8">
    <source>
        <dbReference type="EMBL" id="HJA05128.1"/>
    </source>
</evidence>
<keyword evidence="4" id="KW-0645">Protease</keyword>
<dbReference type="SMART" id="SM00245">
    <property type="entry name" value="TSPc"/>
    <property type="match status" value="1"/>
</dbReference>
<dbReference type="GO" id="GO:0005737">
    <property type="term" value="C:cytoplasm"/>
    <property type="evidence" value="ECO:0007669"/>
    <property type="project" value="UniProtKB-SubCell"/>
</dbReference>
<comment type="similarity">
    <text evidence="2">Belongs to the peptidase S41B family.</text>
</comment>
<dbReference type="EMBL" id="DXAM01000139">
    <property type="protein sequence ID" value="HJA05128.1"/>
    <property type="molecule type" value="Genomic_DNA"/>
</dbReference>
<evidence type="ECO:0000256" key="5">
    <source>
        <dbReference type="ARBA" id="ARBA00022801"/>
    </source>
</evidence>
<keyword evidence="6" id="KW-0720">Serine protease</keyword>